<dbReference type="KEGG" id="senf:GJR95_09245"/>
<evidence type="ECO:0000313" key="3">
    <source>
        <dbReference type="Proteomes" id="UP000464577"/>
    </source>
</evidence>
<protein>
    <submittedName>
        <fullName evidence="2">Uncharacterized protein</fullName>
    </submittedName>
</protein>
<feature type="chain" id="PRO_5026806514" evidence="1">
    <location>
        <begin position="32"/>
        <end position="137"/>
    </location>
</feature>
<keyword evidence="1" id="KW-0732">Signal</keyword>
<proteinExistence type="predicted"/>
<gene>
    <name evidence="2" type="ORF">GJR95_09245</name>
</gene>
<dbReference type="Proteomes" id="UP000464577">
    <property type="component" value="Chromosome"/>
</dbReference>
<reference evidence="2 3" key="1">
    <citation type="submission" date="2019-11" db="EMBL/GenBank/DDBJ databases">
        <title>Spirosoma endbachense sp. nov., isolated from a natural salt meadow.</title>
        <authorList>
            <person name="Rojas J."/>
            <person name="Ambika Manirajan B."/>
            <person name="Ratering S."/>
            <person name="Suarez C."/>
            <person name="Geissler-Plaum R."/>
            <person name="Schnell S."/>
        </authorList>
    </citation>
    <scope>NUCLEOTIDE SEQUENCE [LARGE SCALE GENOMIC DNA]</scope>
    <source>
        <strain evidence="2 3">I-24</strain>
    </source>
</reference>
<dbReference type="RefSeq" id="WP_162385595.1">
    <property type="nucleotide sequence ID" value="NZ_CP045997.1"/>
</dbReference>
<feature type="signal peptide" evidence="1">
    <location>
        <begin position="1"/>
        <end position="31"/>
    </location>
</feature>
<name>A0A6P1VRD4_9BACT</name>
<evidence type="ECO:0000256" key="1">
    <source>
        <dbReference type="SAM" id="SignalP"/>
    </source>
</evidence>
<sequence>MKTFLYSVVLALILLGAFCGLLLLTAQSANARPTGDRPDEAFRTAVFKAHNQAMVYVLVDKLNDQPSVIKIKNKNGQLVWDQVVSKKTTKFRLKLNLTELPDGQYTVSVVSGKDKMDYPILLSTSAPIDAKREIEVN</sequence>
<evidence type="ECO:0000313" key="2">
    <source>
        <dbReference type="EMBL" id="QHV95184.1"/>
    </source>
</evidence>
<dbReference type="AlphaFoldDB" id="A0A6P1VRD4"/>
<accession>A0A6P1VRD4</accession>
<organism evidence="2 3">
    <name type="scientific">Spirosoma endbachense</name>
    <dbReference type="NCBI Taxonomy" id="2666025"/>
    <lineage>
        <taxon>Bacteria</taxon>
        <taxon>Pseudomonadati</taxon>
        <taxon>Bacteroidota</taxon>
        <taxon>Cytophagia</taxon>
        <taxon>Cytophagales</taxon>
        <taxon>Cytophagaceae</taxon>
        <taxon>Spirosoma</taxon>
    </lineage>
</organism>
<dbReference type="EMBL" id="CP045997">
    <property type="protein sequence ID" value="QHV95184.1"/>
    <property type="molecule type" value="Genomic_DNA"/>
</dbReference>
<keyword evidence="3" id="KW-1185">Reference proteome</keyword>